<evidence type="ECO:0000256" key="5">
    <source>
        <dbReference type="ARBA" id="ARBA00022833"/>
    </source>
</evidence>
<dbReference type="AlphaFoldDB" id="A0A6J1MYU1"/>
<dbReference type="KEGG" id="bany:112045928"/>
<dbReference type="Pfam" id="PF07776">
    <property type="entry name" value="zf-AD"/>
    <property type="match status" value="1"/>
</dbReference>
<dbReference type="SMART" id="SM00868">
    <property type="entry name" value="zf-AD"/>
    <property type="match status" value="1"/>
</dbReference>
<dbReference type="PROSITE" id="PS50157">
    <property type="entry name" value="ZINC_FINGER_C2H2_2"/>
    <property type="match status" value="3"/>
</dbReference>
<protein>
    <submittedName>
        <fullName evidence="13">Zinc finger and BTB domain-containing protein 49 isoform X1</fullName>
    </submittedName>
</protein>
<dbReference type="SUPFAM" id="SSF57667">
    <property type="entry name" value="beta-beta-alpha zinc fingers"/>
    <property type="match status" value="2"/>
</dbReference>
<evidence type="ECO:0000256" key="7">
    <source>
        <dbReference type="PROSITE-ProRule" id="PRU00042"/>
    </source>
</evidence>
<dbReference type="InterPro" id="IPR013087">
    <property type="entry name" value="Znf_C2H2_type"/>
</dbReference>
<accession>A0A6J1MYU1</accession>
<dbReference type="PROSITE" id="PS51915">
    <property type="entry name" value="ZAD"/>
    <property type="match status" value="1"/>
</dbReference>
<keyword evidence="12" id="KW-1185">Reference proteome</keyword>
<feature type="binding site" evidence="8">
    <location>
        <position position="55"/>
    </location>
    <ligand>
        <name>Zn(2+)</name>
        <dbReference type="ChEBI" id="CHEBI:29105"/>
    </ligand>
</feature>
<gene>
    <name evidence="13" type="primary">LOC112045928</name>
</gene>
<feature type="domain" description="ZAD" evidence="11">
    <location>
        <begin position="12"/>
        <end position="82"/>
    </location>
</feature>
<keyword evidence="2 8" id="KW-0479">Metal-binding</keyword>
<dbReference type="InterPro" id="IPR036236">
    <property type="entry name" value="Znf_C2H2_sf"/>
</dbReference>
<dbReference type="GeneID" id="112045928"/>
<name>A0A6J1MYU1_BICAN</name>
<feature type="domain" description="C2H2-type" evidence="10">
    <location>
        <begin position="203"/>
        <end position="232"/>
    </location>
</feature>
<evidence type="ECO:0000256" key="6">
    <source>
        <dbReference type="ARBA" id="ARBA00023242"/>
    </source>
</evidence>
<keyword evidence="5 8" id="KW-0862">Zinc</keyword>
<dbReference type="PANTHER" id="PTHR10032:SF271">
    <property type="entry name" value="RH12261P-RELATED"/>
    <property type="match status" value="1"/>
</dbReference>
<feature type="domain" description="C2H2-type" evidence="10">
    <location>
        <begin position="177"/>
        <end position="204"/>
    </location>
</feature>
<evidence type="ECO:0000256" key="4">
    <source>
        <dbReference type="ARBA" id="ARBA00022771"/>
    </source>
</evidence>
<proteinExistence type="predicted"/>
<keyword evidence="6" id="KW-0539">Nucleus</keyword>
<evidence type="ECO:0000256" key="3">
    <source>
        <dbReference type="ARBA" id="ARBA00022737"/>
    </source>
</evidence>
<evidence type="ECO:0000256" key="1">
    <source>
        <dbReference type="ARBA" id="ARBA00004123"/>
    </source>
</evidence>
<dbReference type="InterPro" id="IPR012934">
    <property type="entry name" value="Znf_AD"/>
</dbReference>
<dbReference type="InterPro" id="IPR027756">
    <property type="entry name" value="Ovo-like"/>
</dbReference>
<keyword evidence="3" id="KW-0677">Repeat</keyword>
<dbReference type="OrthoDB" id="8113227at2759"/>
<comment type="subcellular location">
    <subcellularLocation>
        <location evidence="1">Nucleus</location>
    </subcellularLocation>
</comment>
<dbReference type="SUPFAM" id="SSF57716">
    <property type="entry name" value="Glucocorticoid receptor-like (DNA-binding domain)"/>
    <property type="match status" value="1"/>
</dbReference>
<feature type="binding site" evidence="8">
    <location>
        <position position="58"/>
    </location>
    <ligand>
        <name>Zn(2+)</name>
        <dbReference type="ChEBI" id="CHEBI:29105"/>
    </ligand>
</feature>
<evidence type="ECO:0000259" key="11">
    <source>
        <dbReference type="PROSITE" id="PS51915"/>
    </source>
</evidence>
<evidence type="ECO:0000259" key="10">
    <source>
        <dbReference type="PROSITE" id="PS50157"/>
    </source>
</evidence>
<dbReference type="PANTHER" id="PTHR10032">
    <property type="entry name" value="ZINC FINGER PROTEIN WITH KRAB AND SCAN DOMAINS"/>
    <property type="match status" value="1"/>
</dbReference>
<dbReference type="Pfam" id="PF00096">
    <property type="entry name" value="zf-C2H2"/>
    <property type="match status" value="3"/>
</dbReference>
<keyword evidence="4 7" id="KW-0863">Zinc-finger</keyword>
<evidence type="ECO:0000313" key="12">
    <source>
        <dbReference type="Proteomes" id="UP001652582"/>
    </source>
</evidence>
<dbReference type="Gene3D" id="3.30.160.60">
    <property type="entry name" value="Classic Zinc Finger"/>
    <property type="match status" value="3"/>
</dbReference>
<dbReference type="Proteomes" id="UP001652582">
    <property type="component" value="Chromosome 8"/>
</dbReference>
<feature type="region of interest" description="Disordered" evidence="9">
    <location>
        <begin position="87"/>
        <end position="112"/>
    </location>
</feature>
<evidence type="ECO:0000256" key="2">
    <source>
        <dbReference type="ARBA" id="ARBA00022723"/>
    </source>
</evidence>
<sequence>MEQKKTSIMFYEICRLCLEERGHCDIFERDGLPEDIHSCTGVKVSLSDNLPQRICKSCLRIVNKATQLRIIAKRNEHHLLALFSDEDTDRTEEQGTKEPVSSTISDKQKSSPEKSSVIDKFLTVRTDLFESSVPEKKVQRKEKESILQNKAVDSLPDSSQKPEIIKRLNRDDGNTEYKCNVCSKKFDKWKKLYLHNRLHNKNYACPLDACGKKFSTKGDVDKHIRTHTGEKPYQCDVCEKSFTQRGTLKVHKETKHSVS</sequence>
<dbReference type="RefSeq" id="XP_023938092.2">
    <property type="nucleotide sequence ID" value="XM_024082324.2"/>
</dbReference>
<feature type="binding site" evidence="8">
    <location>
        <position position="14"/>
    </location>
    <ligand>
        <name>Zn(2+)</name>
        <dbReference type="ChEBI" id="CHEBI:29105"/>
    </ligand>
</feature>
<feature type="binding site" evidence="8">
    <location>
        <position position="17"/>
    </location>
    <ligand>
        <name>Zn(2+)</name>
        <dbReference type="ChEBI" id="CHEBI:29105"/>
    </ligand>
</feature>
<feature type="domain" description="C2H2-type" evidence="10">
    <location>
        <begin position="233"/>
        <end position="259"/>
    </location>
</feature>
<evidence type="ECO:0000313" key="13">
    <source>
        <dbReference type="RefSeq" id="XP_023938092.2"/>
    </source>
</evidence>
<dbReference type="PROSITE" id="PS00028">
    <property type="entry name" value="ZINC_FINGER_C2H2_1"/>
    <property type="match status" value="3"/>
</dbReference>
<dbReference type="GO" id="GO:0000978">
    <property type="term" value="F:RNA polymerase II cis-regulatory region sequence-specific DNA binding"/>
    <property type="evidence" value="ECO:0007669"/>
    <property type="project" value="TreeGrafter"/>
</dbReference>
<dbReference type="GO" id="GO:0005634">
    <property type="term" value="C:nucleus"/>
    <property type="evidence" value="ECO:0007669"/>
    <property type="project" value="UniProtKB-SubCell"/>
</dbReference>
<organism evidence="12 13">
    <name type="scientific">Bicyclus anynana</name>
    <name type="common">Squinting bush brown butterfly</name>
    <dbReference type="NCBI Taxonomy" id="110368"/>
    <lineage>
        <taxon>Eukaryota</taxon>
        <taxon>Metazoa</taxon>
        <taxon>Ecdysozoa</taxon>
        <taxon>Arthropoda</taxon>
        <taxon>Hexapoda</taxon>
        <taxon>Insecta</taxon>
        <taxon>Pterygota</taxon>
        <taxon>Neoptera</taxon>
        <taxon>Endopterygota</taxon>
        <taxon>Lepidoptera</taxon>
        <taxon>Glossata</taxon>
        <taxon>Ditrysia</taxon>
        <taxon>Papilionoidea</taxon>
        <taxon>Nymphalidae</taxon>
        <taxon>Satyrinae</taxon>
        <taxon>Satyrini</taxon>
        <taxon>Mycalesina</taxon>
        <taxon>Bicyclus</taxon>
    </lineage>
</organism>
<evidence type="ECO:0000256" key="8">
    <source>
        <dbReference type="PROSITE-ProRule" id="PRU01263"/>
    </source>
</evidence>
<dbReference type="GO" id="GO:0000981">
    <property type="term" value="F:DNA-binding transcription factor activity, RNA polymerase II-specific"/>
    <property type="evidence" value="ECO:0007669"/>
    <property type="project" value="TreeGrafter"/>
</dbReference>
<evidence type="ECO:0000256" key="9">
    <source>
        <dbReference type="SAM" id="MobiDB-lite"/>
    </source>
</evidence>
<dbReference type="Gene3D" id="3.40.1800.20">
    <property type="match status" value="1"/>
</dbReference>
<dbReference type="GO" id="GO:0008270">
    <property type="term" value="F:zinc ion binding"/>
    <property type="evidence" value="ECO:0007669"/>
    <property type="project" value="UniProtKB-UniRule"/>
</dbReference>
<reference evidence="13" key="1">
    <citation type="submission" date="2025-08" db="UniProtKB">
        <authorList>
            <consortium name="RefSeq"/>
        </authorList>
    </citation>
    <scope>IDENTIFICATION</scope>
</reference>
<dbReference type="SMART" id="SM00355">
    <property type="entry name" value="ZnF_C2H2"/>
    <property type="match status" value="3"/>
</dbReference>